<name>A0ABV8GWU7_9BACI</name>
<proteinExistence type="predicted"/>
<evidence type="ECO:0000256" key="1">
    <source>
        <dbReference type="SAM" id="Phobius"/>
    </source>
</evidence>
<protein>
    <recommendedName>
        <fullName evidence="4">YqzM family protein</fullName>
    </recommendedName>
</protein>
<comment type="caution">
    <text evidence="2">The sequence shown here is derived from an EMBL/GenBank/DDBJ whole genome shotgun (WGS) entry which is preliminary data.</text>
</comment>
<keyword evidence="1" id="KW-1133">Transmembrane helix</keyword>
<gene>
    <name evidence="2" type="ORF">ACFOUV_11135</name>
</gene>
<dbReference type="Proteomes" id="UP001595772">
    <property type="component" value="Unassembled WGS sequence"/>
</dbReference>
<dbReference type="EMBL" id="JBHSAO010000008">
    <property type="protein sequence ID" value="MFC4024348.1"/>
    <property type="molecule type" value="Genomic_DNA"/>
</dbReference>
<reference evidence="3" key="1">
    <citation type="journal article" date="2019" name="Int. J. Syst. Evol. Microbiol.">
        <title>The Global Catalogue of Microorganisms (GCM) 10K type strain sequencing project: providing services to taxonomists for standard genome sequencing and annotation.</title>
        <authorList>
            <consortium name="The Broad Institute Genomics Platform"/>
            <consortium name="The Broad Institute Genome Sequencing Center for Infectious Disease"/>
            <person name="Wu L."/>
            <person name="Ma J."/>
        </authorList>
    </citation>
    <scope>NUCLEOTIDE SEQUENCE [LARGE SCALE GENOMIC DNA]</scope>
    <source>
        <strain evidence="3">IBRC-M 10703</strain>
    </source>
</reference>
<accession>A0ABV8GWU7</accession>
<keyword evidence="1" id="KW-0812">Transmembrane</keyword>
<evidence type="ECO:0008006" key="4">
    <source>
        <dbReference type="Google" id="ProtNLM"/>
    </source>
</evidence>
<dbReference type="RefSeq" id="WP_379496846.1">
    <property type="nucleotide sequence ID" value="NZ_JBHSAO010000008.1"/>
</dbReference>
<keyword evidence="1" id="KW-0472">Membrane</keyword>
<keyword evidence="3" id="KW-1185">Reference proteome</keyword>
<sequence>METTKKLIQEENVDKDDVNSLKGALFSSIVFVGGGIVGFILLLFITYMVRV</sequence>
<feature type="transmembrane region" description="Helical" evidence="1">
    <location>
        <begin position="24"/>
        <end position="49"/>
    </location>
</feature>
<organism evidence="2 3">
    <name type="scientific">Oceanobacillus longus</name>
    <dbReference type="NCBI Taxonomy" id="930120"/>
    <lineage>
        <taxon>Bacteria</taxon>
        <taxon>Bacillati</taxon>
        <taxon>Bacillota</taxon>
        <taxon>Bacilli</taxon>
        <taxon>Bacillales</taxon>
        <taxon>Bacillaceae</taxon>
        <taxon>Oceanobacillus</taxon>
    </lineage>
</organism>
<evidence type="ECO:0000313" key="3">
    <source>
        <dbReference type="Proteomes" id="UP001595772"/>
    </source>
</evidence>
<evidence type="ECO:0000313" key="2">
    <source>
        <dbReference type="EMBL" id="MFC4024348.1"/>
    </source>
</evidence>